<dbReference type="InterPro" id="IPR050166">
    <property type="entry name" value="ABC_transporter_ATP-bind"/>
</dbReference>
<proteinExistence type="inferred from homology"/>
<dbReference type="GO" id="GO:0016887">
    <property type="term" value="F:ATP hydrolysis activity"/>
    <property type="evidence" value="ECO:0007669"/>
    <property type="project" value="InterPro"/>
</dbReference>
<organism evidence="7 10">
    <name type="scientific">Bordetella genomosp. 1</name>
    <dbReference type="NCBI Taxonomy" id="1395607"/>
    <lineage>
        <taxon>Bacteria</taxon>
        <taxon>Pseudomonadati</taxon>
        <taxon>Pseudomonadota</taxon>
        <taxon>Betaproteobacteria</taxon>
        <taxon>Burkholderiales</taxon>
        <taxon>Alcaligenaceae</taxon>
        <taxon>Bordetella</taxon>
    </lineage>
</organism>
<dbReference type="InterPro" id="IPR027417">
    <property type="entry name" value="P-loop_NTPase"/>
</dbReference>
<dbReference type="GO" id="GO:0005524">
    <property type="term" value="F:ATP binding"/>
    <property type="evidence" value="ECO:0007669"/>
    <property type="project" value="UniProtKB-KW"/>
</dbReference>
<keyword evidence="4" id="KW-0547">Nucleotide-binding</keyword>
<keyword evidence="5 7" id="KW-0067">ATP-binding</keyword>
<keyword evidence="3" id="KW-0472">Membrane</keyword>
<keyword evidence="9" id="KW-1185">Reference proteome</keyword>
<keyword evidence="3" id="KW-1003">Cell membrane</keyword>
<dbReference type="Proteomes" id="UP000217005">
    <property type="component" value="Unassembled WGS sequence"/>
</dbReference>
<evidence type="ECO:0000256" key="5">
    <source>
        <dbReference type="ARBA" id="ARBA00022840"/>
    </source>
</evidence>
<reference evidence="7 10" key="2">
    <citation type="submission" date="2017-05" db="EMBL/GenBank/DDBJ databases">
        <title>Complete and WGS of Bordetella genogroups.</title>
        <authorList>
            <person name="Spilker T."/>
            <person name="LiPuma J."/>
        </authorList>
    </citation>
    <scope>NUCLEOTIDE SEQUENCE [LARGE SCALE GENOMIC DNA]</scope>
    <source>
        <strain evidence="7 10">AU17610</strain>
    </source>
</reference>
<dbReference type="InterPro" id="IPR003439">
    <property type="entry name" value="ABC_transporter-like_ATP-bd"/>
</dbReference>
<evidence type="ECO:0000313" key="8">
    <source>
        <dbReference type="EMBL" id="OZI63918.1"/>
    </source>
</evidence>
<dbReference type="RefSeq" id="WP_094826183.1">
    <property type="nucleotide sequence ID" value="NZ_NEVL01000003.1"/>
</dbReference>
<keyword evidence="2" id="KW-0813">Transport</keyword>
<dbReference type="InterPro" id="IPR017871">
    <property type="entry name" value="ABC_transporter-like_CS"/>
</dbReference>
<dbReference type="PANTHER" id="PTHR42788:SF13">
    <property type="entry name" value="ALIPHATIC SULFONATES IMPORT ATP-BINDING PROTEIN SSUB"/>
    <property type="match status" value="1"/>
</dbReference>
<dbReference type="Proteomes" id="UP000216354">
    <property type="component" value="Unassembled WGS sequence"/>
</dbReference>
<gene>
    <name evidence="8" type="ORF">CAL27_15095</name>
    <name evidence="7" type="ORF">CEG14_09775</name>
</gene>
<dbReference type="CDD" id="cd03293">
    <property type="entry name" value="ABC_NrtD_SsuB_transporters"/>
    <property type="match status" value="1"/>
</dbReference>
<dbReference type="Pfam" id="PF00005">
    <property type="entry name" value="ABC_tran"/>
    <property type="match status" value="1"/>
</dbReference>
<dbReference type="PROSITE" id="PS00211">
    <property type="entry name" value="ABC_TRANSPORTER_1"/>
    <property type="match status" value="1"/>
</dbReference>
<comment type="caution">
    <text evidence="7">The sequence shown here is derived from an EMBL/GenBank/DDBJ whole genome shotgun (WGS) entry which is preliminary data.</text>
</comment>
<evidence type="ECO:0000256" key="3">
    <source>
        <dbReference type="ARBA" id="ARBA00022475"/>
    </source>
</evidence>
<feature type="domain" description="ABC transporter" evidence="6">
    <location>
        <begin position="17"/>
        <end position="248"/>
    </location>
</feature>
<comment type="similarity">
    <text evidence="1">Belongs to the ABC transporter superfamily.</text>
</comment>
<dbReference type="PANTHER" id="PTHR42788">
    <property type="entry name" value="TAURINE IMPORT ATP-BINDING PROTEIN-RELATED"/>
    <property type="match status" value="1"/>
</dbReference>
<reference evidence="8 9" key="1">
    <citation type="submission" date="2017-05" db="EMBL/GenBank/DDBJ databases">
        <title>Complete and WGS of Bordetella genogroups.</title>
        <authorList>
            <person name="Spilker T."/>
            <person name="Lipuma J."/>
        </authorList>
    </citation>
    <scope>NUCLEOTIDE SEQUENCE [LARGE SCALE GENOMIC DNA]</scope>
    <source>
        <strain evidence="8 9">AU9795</strain>
    </source>
</reference>
<evidence type="ECO:0000259" key="6">
    <source>
        <dbReference type="PROSITE" id="PS50893"/>
    </source>
</evidence>
<dbReference type="Gene3D" id="3.40.50.300">
    <property type="entry name" value="P-loop containing nucleotide triphosphate hydrolases"/>
    <property type="match status" value="1"/>
</dbReference>
<evidence type="ECO:0000313" key="9">
    <source>
        <dbReference type="Proteomes" id="UP000216354"/>
    </source>
</evidence>
<evidence type="ECO:0000256" key="4">
    <source>
        <dbReference type="ARBA" id="ARBA00022741"/>
    </source>
</evidence>
<evidence type="ECO:0000313" key="7">
    <source>
        <dbReference type="EMBL" id="OZI35374.1"/>
    </source>
</evidence>
<dbReference type="EMBL" id="NEVR01000003">
    <property type="protein sequence ID" value="OZI63918.1"/>
    <property type="molecule type" value="Genomic_DNA"/>
</dbReference>
<accession>A0A261SD90</accession>
<dbReference type="InterPro" id="IPR003593">
    <property type="entry name" value="AAA+_ATPase"/>
</dbReference>
<dbReference type="SMART" id="SM00382">
    <property type="entry name" value="AAA"/>
    <property type="match status" value="1"/>
</dbReference>
<dbReference type="EMBL" id="NEVL01000003">
    <property type="protein sequence ID" value="OZI35374.1"/>
    <property type="molecule type" value="Genomic_DNA"/>
</dbReference>
<evidence type="ECO:0000313" key="10">
    <source>
        <dbReference type="Proteomes" id="UP000217005"/>
    </source>
</evidence>
<evidence type="ECO:0000256" key="1">
    <source>
        <dbReference type="ARBA" id="ARBA00005417"/>
    </source>
</evidence>
<dbReference type="AlphaFoldDB" id="A0A261SD90"/>
<name>A0A261SD90_9BORD</name>
<evidence type="ECO:0000256" key="2">
    <source>
        <dbReference type="ARBA" id="ARBA00022448"/>
    </source>
</evidence>
<dbReference type="PROSITE" id="PS50893">
    <property type="entry name" value="ABC_TRANSPORTER_2"/>
    <property type="match status" value="1"/>
</dbReference>
<sequence length="258" mass="28098">MSALPRAVLGATPPAALRVAGLSKHFGSLEVLRDISFEVGRGEIVALLGASGCGKSTLLDLIAGLQAPGVGEITLAGEPAARYHRHARLGYLFQEDRLLPWRTVRDNVALGLETTRMARGERAERAEAALARVGLAGFGQAWPHTLSGGMRSRAALARTLVIDPDLLLMDEPFSKLDPQTRSQMHEELLRIQADTGATILFVTHDVEEAVVLADRVVILEPRPGRIREVVPVTLPRPRLPTDPDVTETTRRLRLKVQQ</sequence>
<protein>
    <submittedName>
        <fullName evidence="7">Nitrate/sulfonate/bicarbonate ABC transporter ATP-binding protein</fullName>
    </submittedName>
</protein>
<dbReference type="SUPFAM" id="SSF52540">
    <property type="entry name" value="P-loop containing nucleoside triphosphate hydrolases"/>
    <property type="match status" value="1"/>
</dbReference>
<dbReference type="OrthoDB" id="9783039at2"/>